<dbReference type="InterPro" id="IPR038494">
    <property type="entry name" value="IGPD_sf"/>
</dbReference>
<name>A0A835HUG7_9MAGN</name>
<dbReference type="Gene3D" id="3.30.230.40">
    <property type="entry name" value="Imidazole glycerol phosphate dehydratase, domain 1"/>
    <property type="match status" value="2"/>
</dbReference>
<dbReference type="Proteomes" id="UP000631114">
    <property type="component" value="Unassembled WGS sequence"/>
</dbReference>
<comment type="similarity">
    <text evidence="4 9">Belongs to the imidazoleglycerol-phosphate dehydratase family.</text>
</comment>
<dbReference type="NCBIfam" id="NF002108">
    <property type="entry name" value="PRK00951.1-3"/>
    <property type="match status" value="1"/>
</dbReference>
<dbReference type="EC" id="4.2.1.19" evidence="5 9"/>
<evidence type="ECO:0000256" key="1">
    <source>
        <dbReference type="ARBA" id="ARBA00001723"/>
    </source>
</evidence>
<comment type="pathway">
    <text evidence="3 9">Amino-acid biosynthesis; L-histidine biosynthesis; L-histidine from 5-phospho-alpha-D-ribose 1-diphosphate: step 6/9.</text>
</comment>
<evidence type="ECO:0000313" key="11">
    <source>
        <dbReference type="EMBL" id="KAF9604986.1"/>
    </source>
</evidence>
<dbReference type="Pfam" id="PF00475">
    <property type="entry name" value="IGPD"/>
    <property type="match status" value="1"/>
</dbReference>
<dbReference type="GO" id="GO:0004424">
    <property type="term" value="F:imidazoleglycerol-phosphate dehydratase activity"/>
    <property type="evidence" value="ECO:0007669"/>
    <property type="project" value="UniProtKB-EC"/>
</dbReference>
<keyword evidence="10" id="KW-0812">Transmembrane</keyword>
<evidence type="ECO:0000256" key="9">
    <source>
        <dbReference type="RuleBase" id="RU000598"/>
    </source>
</evidence>
<dbReference type="InterPro" id="IPR000807">
    <property type="entry name" value="ImidazoleglycerolP_deHydtase"/>
</dbReference>
<evidence type="ECO:0000256" key="6">
    <source>
        <dbReference type="ARBA" id="ARBA00022605"/>
    </source>
</evidence>
<accession>A0A835HUG7</accession>
<dbReference type="InterPro" id="IPR020568">
    <property type="entry name" value="Ribosomal_Su5_D2-typ_SF"/>
</dbReference>
<keyword evidence="6" id="KW-0028">Amino-acid biosynthesis</keyword>
<evidence type="ECO:0000256" key="5">
    <source>
        <dbReference type="ARBA" id="ARBA00012075"/>
    </source>
</evidence>
<evidence type="ECO:0000256" key="3">
    <source>
        <dbReference type="ARBA" id="ARBA00005047"/>
    </source>
</evidence>
<comment type="caution">
    <text evidence="11">The sequence shown here is derived from an EMBL/GenBank/DDBJ whole genome shotgun (WGS) entry which is preliminary data.</text>
</comment>
<evidence type="ECO:0000313" key="12">
    <source>
        <dbReference type="Proteomes" id="UP000631114"/>
    </source>
</evidence>
<reference evidence="11 12" key="1">
    <citation type="submission" date="2020-10" db="EMBL/GenBank/DDBJ databases">
        <title>The Coptis chinensis genome and diversification of protoberbering-type alkaloids.</title>
        <authorList>
            <person name="Wang B."/>
            <person name="Shu S."/>
            <person name="Song C."/>
            <person name="Liu Y."/>
        </authorList>
    </citation>
    <scope>NUCLEOTIDE SEQUENCE [LARGE SCALE GENOMIC DNA]</scope>
    <source>
        <strain evidence="11">HL-2020</strain>
        <tissue evidence="11">Leaf</tissue>
    </source>
</reference>
<dbReference type="AlphaFoldDB" id="A0A835HUG7"/>
<evidence type="ECO:0000256" key="10">
    <source>
        <dbReference type="SAM" id="Phobius"/>
    </source>
</evidence>
<gene>
    <name evidence="11" type="ORF">IFM89_011679</name>
</gene>
<dbReference type="EMBL" id="JADFTS010000005">
    <property type="protein sequence ID" value="KAF9604986.1"/>
    <property type="molecule type" value="Genomic_DNA"/>
</dbReference>
<proteinExistence type="inferred from homology"/>
<dbReference type="OrthoDB" id="447729at2759"/>
<dbReference type="UniPathway" id="UPA00031">
    <property type="reaction ID" value="UER00011"/>
</dbReference>
<keyword evidence="12" id="KW-1185">Reference proteome</keyword>
<evidence type="ECO:0000256" key="8">
    <source>
        <dbReference type="ARBA" id="ARBA00023239"/>
    </source>
</evidence>
<dbReference type="GO" id="GO:0009507">
    <property type="term" value="C:chloroplast"/>
    <property type="evidence" value="ECO:0007669"/>
    <property type="project" value="UniProtKB-SubCell"/>
</dbReference>
<dbReference type="HAMAP" id="MF_00076">
    <property type="entry name" value="HisB"/>
    <property type="match status" value="1"/>
</dbReference>
<dbReference type="FunFam" id="3.30.230.40:FF:000003">
    <property type="entry name" value="Imidazoleglycerol-phosphate dehydratase HisB"/>
    <property type="match status" value="1"/>
</dbReference>
<keyword evidence="10" id="KW-1133">Transmembrane helix</keyword>
<dbReference type="GO" id="GO:0000105">
    <property type="term" value="P:L-histidine biosynthetic process"/>
    <property type="evidence" value="ECO:0007669"/>
    <property type="project" value="UniProtKB-UniPathway"/>
</dbReference>
<evidence type="ECO:0000256" key="7">
    <source>
        <dbReference type="ARBA" id="ARBA00023102"/>
    </source>
</evidence>
<dbReference type="PROSITE" id="PS00954">
    <property type="entry name" value="IGP_DEHYDRATASE_1"/>
    <property type="match status" value="1"/>
</dbReference>
<comment type="catalytic activity">
    <reaction evidence="1 9">
        <text>D-erythro-1-(imidazol-4-yl)glycerol 3-phosphate = 3-(imidazol-4-yl)-2-oxopropyl phosphate + H2O</text>
        <dbReference type="Rhea" id="RHEA:11040"/>
        <dbReference type="ChEBI" id="CHEBI:15377"/>
        <dbReference type="ChEBI" id="CHEBI:57766"/>
        <dbReference type="ChEBI" id="CHEBI:58278"/>
        <dbReference type="EC" id="4.2.1.19"/>
    </reaction>
</comment>
<sequence>MELTIPLSSSTSTSGLLKKTHFSAQSSKPKLNRVTLFPNQQKLKKMDPKISCSTENGSPSSFTSKLKRKKKLSLSLFNMFYLLGNFYLVFVDERIGEMKRVTKETNVEVKINLDGSGISNCTTCIPFLDHMLDQLASHGLFDVHVKATGDIHIDDHHTNEDVALAIGTALLQALGDRKGINRFGDFSAPLDEALVHVVLDLSGRPHLGYDLCIPTERVGTYDTQLVEHFFQSLVNTSGMTLHIRQLAGKNSHHIIEATFKAFARALRQATEYDLRRRGTVPRSVYIIFDTL</sequence>
<dbReference type="PROSITE" id="PS00955">
    <property type="entry name" value="IGP_DEHYDRATASE_2"/>
    <property type="match status" value="1"/>
</dbReference>
<protein>
    <recommendedName>
        <fullName evidence="5 9">Imidazoleglycerol-phosphate dehydratase</fullName>
        <ecNumber evidence="5 9">4.2.1.19</ecNumber>
    </recommendedName>
</protein>
<dbReference type="FunFam" id="3.30.230.40:FF:000002">
    <property type="entry name" value="Imidazoleglycerol-phosphate dehydratase"/>
    <property type="match status" value="1"/>
</dbReference>
<organism evidence="11 12">
    <name type="scientific">Coptis chinensis</name>
    <dbReference type="NCBI Taxonomy" id="261450"/>
    <lineage>
        <taxon>Eukaryota</taxon>
        <taxon>Viridiplantae</taxon>
        <taxon>Streptophyta</taxon>
        <taxon>Embryophyta</taxon>
        <taxon>Tracheophyta</taxon>
        <taxon>Spermatophyta</taxon>
        <taxon>Magnoliopsida</taxon>
        <taxon>Ranunculales</taxon>
        <taxon>Ranunculaceae</taxon>
        <taxon>Coptidoideae</taxon>
        <taxon>Coptis</taxon>
    </lineage>
</organism>
<evidence type="ECO:0000256" key="2">
    <source>
        <dbReference type="ARBA" id="ARBA00004229"/>
    </source>
</evidence>
<dbReference type="PANTHER" id="PTHR23133:SF2">
    <property type="entry name" value="IMIDAZOLEGLYCEROL-PHOSPHATE DEHYDRATASE"/>
    <property type="match status" value="1"/>
</dbReference>
<dbReference type="PANTHER" id="PTHR23133">
    <property type="entry name" value="IMIDAZOLEGLYCEROL-PHOSPHATE DEHYDRATASE HIS7"/>
    <property type="match status" value="1"/>
</dbReference>
<dbReference type="InterPro" id="IPR020565">
    <property type="entry name" value="ImidazoleglycerP_deHydtase_CS"/>
</dbReference>
<dbReference type="CDD" id="cd07914">
    <property type="entry name" value="IGPD"/>
    <property type="match status" value="1"/>
</dbReference>
<evidence type="ECO:0000256" key="4">
    <source>
        <dbReference type="ARBA" id="ARBA00007481"/>
    </source>
</evidence>
<dbReference type="NCBIfam" id="NF002114">
    <property type="entry name" value="PRK00951.2-4"/>
    <property type="match status" value="1"/>
</dbReference>
<keyword evidence="7 9" id="KW-0368">Histidine biosynthesis</keyword>
<dbReference type="SUPFAM" id="SSF54211">
    <property type="entry name" value="Ribosomal protein S5 domain 2-like"/>
    <property type="match status" value="2"/>
</dbReference>
<dbReference type="NCBIfam" id="NF002111">
    <property type="entry name" value="PRK00951.2-1"/>
    <property type="match status" value="1"/>
</dbReference>
<comment type="subcellular location">
    <subcellularLocation>
        <location evidence="2">Plastid</location>
        <location evidence="2">Chloroplast</location>
    </subcellularLocation>
</comment>
<feature type="transmembrane region" description="Helical" evidence="10">
    <location>
        <begin position="72"/>
        <end position="90"/>
    </location>
</feature>
<keyword evidence="8 9" id="KW-0456">Lyase</keyword>
<keyword evidence="10" id="KW-0472">Membrane</keyword>